<keyword evidence="1" id="KW-0812">Transmembrane</keyword>
<organism evidence="2 3">
    <name type="scientific">Polarella glacialis</name>
    <name type="common">Dinoflagellate</name>
    <dbReference type="NCBI Taxonomy" id="89957"/>
    <lineage>
        <taxon>Eukaryota</taxon>
        <taxon>Sar</taxon>
        <taxon>Alveolata</taxon>
        <taxon>Dinophyceae</taxon>
        <taxon>Suessiales</taxon>
        <taxon>Suessiaceae</taxon>
        <taxon>Polarella</taxon>
    </lineage>
</organism>
<protein>
    <submittedName>
        <fullName evidence="2">Uncharacterized protein</fullName>
    </submittedName>
</protein>
<evidence type="ECO:0000313" key="2">
    <source>
        <dbReference type="EMBL" id="CAE8708700.1"/>
    </source>
</evidence>
<proteinExistence type="predicted"/>
<dbReference type="EMBL" id="CAJNNW010031738">
    <property type="protein sequence ID" value="CAE8708700.1"/>
    <property type="molecule type" value="Genomic_DNA"/>
</dbReference>
<evidence type="ECO:0000256" key="1">
    <source>
        <dbReference type="SAM" id="Phobius"/>
    </source>
</evidence>
<reference evidence="2" key="1">
    <citation type="submission" date="2021-02" db="EMBL/GenBank/DDBJ databases">
        <authorList>
            <person name="Dougan E. K."/>
            <person name="Rhodes N."/>
            <person name="Thang M."/>
            <person name="Chan C."/>
        </authorList>
    </citation>
    <scope>NUCLEOTIDE SEQUENCE</scope>
</reference>
<comment type="caution">
    <text evidence="2">The sequence shown here is derived from an EMBL/GenBank/DDBJ whole genome shotgun (WGS) entry which is preliminary data.</text>
</comment>
<accession>A0A813KUI4</accession>
<sequence>MTVKACLTVCVLGANPLTLRHSSARHTGIVYVKQVLARLCFCGSDFFESLLQTTLPTPMLDANTNLLFLLVLSLCLWALLRPVFLLLFVLCALSTCRTSVSSNKISLLTVIVNNKNNSKTSNKQQKEKTDRREKLLEPTVDCAGFLREASLSSLNYVVLVSFHAFGSLFAL</sequence>
<dbReference type="Proteomes" id="UP000626109">
    <property type="component" value="Unassembled WGS sequence"/>
</dbReference>
<dbReference type="AlphaFoldDB" id="A0A813KUI4"/>
<name>A0A813KUI4_POLGL</name>
<keyword evidence="1" id="KW-1133">Transmembrane helix</keyword>
<feature type="transmembrane region" description="Helical" evidence="1">
    <location>
        <begin position="66"/>
        <end position="93"/>
    </location>
</feature>
<gene>
    <name evidence="2" type="ORF">PGLA2088_LOCUS35050</name>
</gene>
<evidence type="ECO:0000313" key="3">
    <source>
        <dbReference type="Proteomes" id="UP000626109"/>
    </source>
</evidence>
<keyword evidence="1" id="KW-0472">Membrane</keyword>